<evidence type="ECO:0000256" key="4">
    <source>
        <dbReference type="ARBA" id="ARBA00023136"/>
    </source>
</evidence>
<dbReference type="InterPro" id="IPR028082">
    <property type="entry name" value="Peripla_BP_I"/>
</dbReference>
<dbReference type="InterPro" id="IPR050726">
    <property type="entry name" value="mGluR"/>
</dbReference>
<dbReference type="GO" id="GO:0004930">
    <property type="term" value="F:G protein-coupled receptor activity"/>
    <property type="evidence" value="ECO:0007669"/>
    <property type="project" value="InterPro"/>
</dbReference>
<dbReference type="WBParaSite" id="nRc.2.0.1.t29378-RA">
    <property type="protein sequence ID" value="nRc.2.0.1.t29378-RA"/>
    <property type="gene ID" value="nRc.2.0.1.g29378"/>
</dbReference>
<reference evidence="8" key="1">
    <citation type="submission" date="2022-11" db="UniProtKB">
        <authorList>
            <consortium name="WormBaseParasite"/>
        </authorList>
    </citation>
    <scope>IDENTIFICATION</scope>
</reference>
<dbReference type="Proteomes" id="UP000887565">
    <property type="component" value="Unplaced"/>
</dbReference>
<keyword evidence="4" id="KW-0472">Membrane</keyword>
<evidence type="ECO:0000256" key="5">
    <source>
        <dbReference type="ARBA" id="ARBA00023170"/>
    </source>
</evidence>
<evidence type="ECO:0000313" key="8">
    <source>
        <dbReference type="WBParaSite" id="nRc.2.0.1.t29378-RA"/>
    </source>
</evidence>
<organism evidence="7 8">
    <name type="scientific">Romanomermis culicivorax</name>
    <name type="common">Nematode worm</name>
    <dbReference type="NCBI Taxonomy" id="13658"/>
    <lineage>
        <taxon>Eukaryota</taxon>
        <taxon>Metazoa</taxon>
        <taxon>Ecdysozoa</taxon>
        <taxon>Nematoda</taxon>
        <taxon>Enoplea</taxon>
        <taxon>Dorylaimia</taxon>
        <taxon>Mermithida</taxon>
        <taxon>Mermithoidea</taxon>
        <taxon>Mermithidae</taxon>
        <taxon>Romanomermis</taxon>
    </lineage>
</organism>
<keyword evidence="2" id="KW-0812">Transmembrane</keyword>
<protein>
    <submittedName>
        <fullName evidence="8">Receptor ligand binding region domain-containing protein</fullName>
    </submittedName>
</protein>
<keyword evidence="7" id="KW-1185">Reference proteome</keyword>
<keyword evidence="5" id="KW-0675">Receptor</keyword>
<dbReference type="PRINTS" id="PR00248">
    <property type="entry name" value="GPCRMGR"/>
</dbReference>
<name>A0A915JTE9_ROMCU</name>
<dbReference type="GO" id="GO:0016020">
    <property type="term" value="C:membrane"/>
    <property type="evidence" value="ECO:0007669"/>
    <property type="project" value="UniProtKB-SubCell"/>
</dbReference>
<dbReference type="Gene3D" id="3.40.50.2300">
    <property type="match status" value="1"/>
</dbReference>
<dbReference type="AlphaFoldDB" id="A0A915JTE9"/>
<dbReference type="InterPro" id="IPR000337">
    <property type="entry name" value="GPCR_3"/>
</dbReference>
<evidence type="ECO:0000256" key="6">
    <source>
        <dbReference type="ARBA" id="ARBA00023180"/>
    </source>
</evidence>
<evidence type="ECO:0000256" key="1">
    <source>
        <dbReference type="ARBA" id="ARBA00004141"/>
    </source>
</evidence>
<comment type="subcellular location">
    <subcellularLocation>
        <location evidence="1">Membrane</location>
        <topology evidence="1">Multi-pass membrane protein</topology>
    </subcellularLocation>
</comment>
<evidence type="ECO:0000313" key="7">
    <source>
        <dbReference type="Proteomes" id="UP000887565"/>
    </source>
</evidence>
<keyword evidence="3" id="KW-1133">Transmembrane helix</keyword>
<proteinExistence type="predicted"/>
<dbReference type="SUPFAM" id="SSF53822">
    <property type="entry name" value="Periplasmic binding protein-like I"/>
    <property type="match status" value="1"/>
</dbReference>
<dbReference type="PANTHER" id="PTHR24060">
    <property type="entry name" value="METABOTROPIC GLUTAMATE RECEPTOR"/>
    <property type="match status" value="1"/>
</dbReference>
<evidence type="ECO:0000256" key="2">
    <source>
        <dbReference type="ARBA" id="ARBA00022692"/>
    </source>
</evidence>
<keyword evidence="6" id="KW-0325">Glycoprotein</keyword>
<evidence type="ECO:0000256" key="3">
    <source>
        <dbReference type="ARBA" id="ARBA00022989"/>
    </source>
</evidence>
<sequence>MIYSQYALFMLRVFGLVQNAAFKYYAYSFNDSSLANSFEYLMGKLPVDPIGHMRTAKLPGHIVIGALFPIHRKTHGSDSCGEIWEQYGIHRSEVALQTVNEINQRSLIAPGVKLGIHIRDDCWTERIAMEQSIEFIRDVIGRKEGDGSKKNETSVDLRRETSKLSLFSAFVRNFALSHE</sequence>
<accession>A0A915JTE9</accession>